<evidence type="ECO:0000313" key="2">
    <source>
        <dbReference type="EMBL" id="CAD9671677.1"/>
    </source>
</evidence>
<keyword evidence="1" id="KW-0732">Signal</keyword>
<proteinExistence type="predicted"/>
<organism evidence="2">
    <name type="scientific">Eucampia antarctica</name>
    <dbReference type="NCBI Taxonomy" id="49252"/>
    <lineage>
        <taxon>Eukaryota</taxon>
        <taxon>Sar</taxon>
        <taxon>Stramenopiles</taxon>
        <taxon>Ochrophyta</taxon>
        <taxon>Bacillariophyta</taxon>
        <taxon>Mediophyceae</taxon>
        <taxon>Biddulphiophycidae</taxon>
        <taxon>Hemiaulales</taxon>
        <taxon>Hemiaulaceae</taxon>
        <taxon>Eucampia</taxon>
    </lineage>
</organism>
<sequence>MRLGLSTIMMVTTVAVSTNAFSFMNGSTGNTCIDTTNELNRGAFLRTSFAAITGVVMTSSPAYAKDVDPKLKGTKEDPGYQNCISKCVYECTKPKGDEQKTRLECIPDCKKECATNKAQLMIGTPKQQ</sequence>
<dbReference type="AlphaFoldDB" id="A0A7S2W7T6"/>
<evidence type="ECO:0000256" key="1">
    <source>
        <dbReference type="SAM" id="SignalP"/>
    </source>
</evidence>
<feature type="signal peptide" evidence="1">
    <location>
        <begin position="1"/>
        <end position="20"/>
    </location>
</feature>
<feature type="chain" id="PRO_5030540841" evidence="1">
    <location>
        <begin position="21"/>
        <end position="128"/>
    </location>
</feature>
<accession>A0A7S2W7T6</accession>
<dbReference type="EMBL" id="HBHI01013895">
    <property type="protein sequence ID" value="CAD9671677.1"/>
    <property type="molecule type" value="Transcribed_RNA"/>
</dbReference>
<gene>
    <name evidence="2" type="ORF">EANT1437_LOCUS7113</name>
</gene>
<name>A0A7S2W7T6_9STRA</name>
<reference evidence="2" key="1">
    <citation type="submission" date="2021-01" db="EMBL/GenBank/DDBJ databases">
        <authorList>
            <person name="Corre E."/>
            <person name="Pelletier E."/>
            <person name="Niang G."/>
            <person name="Scheremetjew M."/>
            <person name="Finn R."/>
            <person name="Kale V."/>
            <person name="Holt S."/>
            <person name="Cochrane G."/>
            <person name="Meng A."/>
            <person name="Brown T."/>
            <person name="Cohen L."/>
        </authorList>
    </citation>
    <scope>NUCLEOTIDE SEQUENCE</scope>
    <source>
        <strain evidence="2">CCMP1452</strain>
    </source>
</reference>
<protein>
    <submittedName>
        <fullName evidence="2">Uncharacterized protein</fullName>
    </submittedName>
</protein>